<dbReference type="STRING" id="1093900.A0A507B8L8"/>
<comment type="similarity">
    <text evidence="1">Belongs to the AATF family.</text>
</comment>
<dbReference type="InterPro" id="IPR039223">
    <property type="entry name" value="AATF/Bfr2"/>
</dbReference>
<dbReference type="GO" id="GO:0005730">
    <property type="term" value="C:nucleolus"/>
    <property type="evidence" value="ECO:0007669"/>
    <property type="project" value="TreeGrafter"/>
</dbReference>
<organism evidence="6 7">
    <name type="scientific">Thyridium curvatum</name>
    <dbReference type="NCBI Taxonomy" id="1093900"/>
    <lineage>
        <taxon>Eukaryota</taxon>
        <taxon>Fungi</taxon>
        <taxon>Dikarya</taxon>
        <taxon>Ascomycota</taxon>
        <taxon>Pezizomycotina</taxon>
        <taxon>Sordariomycetes</taxon>
        <taxon>Sordariomycetidae</taxon>
        <taxon>Thyridiales</taxon>
        <taxon>Thyridiaceae</taxon>
        <taxon>Thyridium</taxon>
    </lineage>
</organism>
<protein>
    <recommendedName>
        <fullName evidence="2">Protein BFR2</fullName>
    </recommendedName>
</protein>
<dbReference type="InterPro" id="IPR025160">
    <property type="entry name" value="AATF"/>
</dbReference>
<dbReference type="OrthoDB" id="5783963at2759"/>
<dbReference type="FunCoup" id="A0A507B8L8">
    <property type="interactions" value="860"/>
</dbReference>
<dbReference type="GeneID" id="41971913"/>
<feature type="domain" description="AATF leucine zipper-containing" evidence="5">
    <location>
        <begin position="267"/>
        <end position="386"/>
    </location>
</feature>
<evidence type="ECO:0000256" key="2">
    <source>
        <dbReference type="ARBA" id="ARBA00013850"/>
    </source>
</evidence>
<evidence type="ECO:0000259" key="4">
    <source>
        <dbReference type="Pfam" id="PF08164"/>
    </source>
</evidence>
<feature type="compositionally biased region" description="Acidic residues" evidence="3">
    <location>
        <begin position="213"/>
        <end position="234"/>
    </location>
</feature>
<evidence type="ECO:0000313" key="6">
    <source>
        <dbReference type="EMBL" id="TPX15486.1"/>
    </source>
</evidence>
<dbReference type="AlphaFoldDB" id="A0A507B8L8"/>
<proteinExistence type="inferred from homology"/>
<accession>A0A507B8L8</accession>
<feature type="compositionally biased region" description="Acidic residues" evidence="3">
    <location>
        <begin position="180"/>
        <end position="204"/>
    </location>
</feature>
<feature type="compositionally biased region" description="Acidic residues" evidence="3">
    <location>
        <begin position="24"/>
        <end position="41"/>
    </location>
</feature>
<sequence>MAPVNRRKKLFVDPDEPQTKDYDPEVDAPEDDAENSDDSDAVDNAGTEHYVSVGKSKLRQKQAPALGAKYSGSRVSRAALEESSEDEEGSQEDSEEDESGSEEFADPETADLDADDGEDHEIESDDALCDSDEEHLKDFTFRGSSKPKVNGQRNKRPVAADFLSGSEDDDATSNGGADVGSDDEGEDESDDLEGLDDDDDDSGSNEDGASISGEDDEEESDEDGESGSEDDEDAEKSHQDKLSKTMNDMKQGQKSILANISQAAKAEAEKGLAVRQQRRSFDALLNLRIRLQKALVAVNTLSAVDEDAESSKKPYEAAEEAAIKLWNTIDSFRDSLLPASAASAGQKRKREIDADTATQSIWEMMDVTESQALAHRNKVLDKWAAKVRRTPATAARKLIATPNQSLISELQDQMLNSDRLVKRTKIPRSCAPAQAAKKVAEDARIYDDADFYQLLLKELVDQRSSDTTAPGSAVPTVRWAALKEARTRKQVDRKASKGRKLRFNVHEKLQNFMAPDDRRSWEQDAIDRFFGTLFGQKMELKEDDESDDEMDGVNVEEEGLKLFRS</sequence>
<evidence type="ECO:0000259" key="5">
    <source>
        <dbReference type="Pfam" id="PF13339"/>
    </source>
</evidence>
<gene>
    <name evidence="6" type="ORF">E0L32_004466</name>
</gene>
<keyword evidence="7" id="KW-1185">Reference proteome</keyword>
<comment type="caution">
    <text evidence="6">The sequence shown here is derived from an EMBL/GenBank/DDBJ whole genome shotgun (WGS) entry which is preliminary data.</text>
</comment>
<feature type="compositionally biased region" description="Polar residues" evidence="3">
    <location>
        <begin position="244"/>
        <end position="254"/>
    </location>
</feature>
<dbReference type="GO" id="GO:0000462">
    <property type="term" value="P:maturation of SSU-rRNA from tricistronic rRNA transcript (SSU-rRNA, 5.8S rRNA, LSU-rRNA)"/>
    <property type="evidence" value="ECO:0007669"/>
    <property type="project" value="TreeGrafter"/>
</dbReference>
<feature type="domain" description="Apoptosis-antagonizing transcription factor C-terminal" evidence="4">
    <location>
        <begin position="452"/>
        <end position="534"/>
    </location>
</feature>
<dbReference type="Pfam" id="PF13339">
    <property type="entry name" value="AATF-Che1"/>
    <property type="match status" value="1"/>
</dbReference>
<dbReference type="EMBL" id="SKBQ01000021">
    <property type="protein sequence ID" value="TPX15486.1"/>
    <property type="molecule type" value="Genomic_DNA"/>
</dbReference>
<evidence type="ECO:0000256" key="1">
    <source>
        <dbReference type="ARBA" id="ARBA00008966"/>
    </source>
</evidence>
<feature type="compositionally biased region" description="Acidic residues" evidence="3">
    <location>
        <begin position="82"/>
        <end position="133"/>
    </location>
</feature>
<evidence type="ECO:0000256" key="3">
    <source>
        <dbReference type="SAM" id="MobiDB-lite"/>
    </source>
</evidence>
<dbReference type="RefSeq" id="XP_030997197.1">
    <property type="nucleotide sequence ID" value="XM_031138879.1"/>
</dbReference>
<feature type="region of interest" description="Disordered" evidence="3">
    <location>
        <begin position="1"/>
        <end position="254"/>
    </location>
</feature>
<dbReference type="Pfam" id="PF08164">
    <property type="entry name" value="TRAUB"/>
    <property type="match status" value="1"/>
</dbReference>
<dbReference type="InParanoid" id="A0A507B8L8"/>
<dbReference type="Proteomes" id="UP000319257">
    <property type="component" value="Unassembled WGS sequence"/>
</dbReference>
<dbReference type="InterPro" id="IPR012617">
    <property type="entry name" value="AATF_C"/>
</dbReference>
<evidence type="ECO:0000313" key="7">
    <source>
        <dbReference type="Proteomes" id="UP000319257"/>
    </source>
</evidence>
<dbReference type="PANTHER" id="PTHR15565:SF0">
    <property type="entry name" value="PROTEIN AATF"/>
    <property type="match status" value="1"/>
</dbReference>
<name>A0A507B8L8_9PEZI</name>
<reference evidence="6 7" key="1">
    <citation type="submission" date="2019-06" db="EMBL/GenBank/DDBJ databases">
        <title>Draft genome sequence of the filamentous fungus Phialemoniopsis curvata isolated from diesel fuel.</title>
        <authorList>
            <person name="Varaljay V.A."/>
            <person name="Lyon W.J."/>
            <person name="Crouch A.L."/>
            <person name="Drake C.E."/>
            <person name="Hollomon J.M."/>
            <person name="Nadeau L.J."/>
            <person name="Nunn H.S."/>
            <person name="Stevenson B.S."/>
            <person name="Bojanowski C.L."/>
            <person name="Crookes-Goodson W.J."/>
        </authorList>
    </citation>
    <scope>NUCLEOTIDE SEQUENCE [LARGE SCALE GENOMIC DNA]</scope>
    <source>
        <strain evidence="6 7">D216</strain>
    </source>
</reference>
<dbReference type="PANTHER" id="PTHR15565">
    <property type="entry name" value="AATF PROTEIN APOPTOSIS ANTAGONIZING TRANSCRIPTION FACTOR"/>
    <property type="match status" value="1"/>
</dbReference>